<evidence type="ECO:0008006" key="3">
    <source>
        <dbReference type="Google" id="ProtNLM"/>
    </source>
</evidence>
<name>A0ABD1VKV1_9LAMI</name>
<proteinExistence type="predicted"/>
<dbReference type="Pfam" id="PF03087">
    <property type="entry name" value="BPS1"/>
    <property type="match status" value="1"/>
</dbReference>
<protein>
    <recommendedName>
        <fullName evidence="3">DUF241 domain protein</fullName>
    </recommendedName>
</protein>
<dbReference type="AlphaFoldDB" id="A0ABD1VKV1"/>
<gene>
    <name evidence="1" type="ORF">Fot_19252</name>
</gene>
<comment type="caution">
    <text evidence="1">The sequence shown here is derived from an EMBL/GenBank/DDBJ whole genome shotgun (WGS) entry which is preliminary data.</text>
</comment>
<dbReference type="PANTHER" id="PTHR33070">
    <property type="entry name" value="OS06G0725500 PROTEIN"/>
    <property type="match status" value="1"/>
</dbReference>
<evidence type="ECO:0000313" key="2">
    <source>
        <dbReference type="Proteomes" id="UP001604277"/>
    </source>
</evidence>
<evidence type="ECO:0000313" key="1">
    <source>
        <dbReference type="EMBL" id="KAL2537861.1"/>
    </source>
</evidence>
<keyword evidence="2" id="KW-1185">Reference proteome</keyword>
<dbReference type="PANTHER" id="PTHR33070:SF129">
    <property type="entry name" value="DUF241 DOMAIN PROTEIN"/>
    <property type="match status" value="1"/>
</dbReference>
<dbReference type="InterPro" id="IPR004320">
    <property type="entry name" value="BPS1_pln"/>
</dbReference>
<reference evidence="2" key="1">
    <citation type="submission" date="2024-07" db="EMBL/GenBank/DDBJ databases">
        <title>Two chromosome-level genome assemblies of Korean endemic species Abeliophyllum distichum and Forsythia ovata (Oleaceae).</title>
        <authorList>
            <person name="Jang H."/>
        </authorList>
    </citation>
    <scope>NUCLEOTIDE SEQUENCE [LARGE SCALE GENOMIC DNA]</scope>
</reference>
<accession>A0ABD1VKV1</accession>
<organism evidence="1 2">
    <name type="scientific">Forsythia ovata</name>
    <dbReference type="NCBI Taxonomy" id="205694"/>
    <lineage>
        <taxon>Eukaryota</taxon>
        <taxon>Viridiplantae</taxon>
        <taxon>Streptophyta</taxon>
        <taxon>Embryophyta</taxon>
        <taxon>Tracheophyta</taxon>
        <taxon>Spermatophyta</taxon>
        <taxon>Magnoliopsida</taxon>
        <taxon>eudicotyledons</taxon>
        <taxon>Gunneridae</taxon>
        <taxon>Pentapetalae</taxon>
        <taxon>asterids</taxon>
        <taxon>lamiids</taxon>
        <taxon>Lamiales</taxon>
        <taxon>Oleaceae</taxon>
        <taxon>Forsythieae</taxon>
        <taxon>Forsythia</taxon>
    </lineage>
</organism>
<dbReference type="EMBL" id="JBFOLJ010000005">
    <property type="protein sequence ID" value="KAL2537861.1"/>
    <property type="molecule type" value="Genomic_DNA"/>
</dbReference>
<dbReference type="Proteomes" id="UP001604277">
    <property type="component" value="Unassembled WGS sequence"/>
</dbReference>
<sequence length="309" mass="34888">MASSSSSSSSPLRSKVKVHARSISLPSRSSHPLISQFNDYLQKVIDSEATPSISLSSMSGKLSNLEYLYDCVDDLLLLPHSQHVFAQECQEKWVDQTLDGYLRLLDSCTATKDVLSNTKQDLQKFISVLRRRRDAEDFCGFFISRKKAKKMIHKTIKEIKSIRNKPSIVLEKDHETIAIVSMLKEIEFVTSEVLESLLSYVVGAKESRWNLVSKLMQSKRVSSCQEDEADVNEFEKLDSSLLLLAGGKTNKSGNHVNLQNQLREMESGIQVVDEGLESLFKRLIKMREFSCIPNGNEGPNTNRLVVTNR</sequence>